<evidence type="ECO:0000313" key="2">
    <source>
        <dbReference type="Proteomes" id="UP000034797"/>
    </source>
</evidence>
<dbReference type="Proteomes" id="UP000034797">
    <property type="component" value="Unassembled WGS sequence"/>
</dbReference>
<organism evidence="1 2">
    <name type="scientific">Candidatus Collierbacteria bacterium GW2011_GWA2_44_99</name>
    <dbReference type="NCBI Taxonomy" id="1618380"/>
    <lineage>
        <taxon>Bacteria</taxon>
        <taxon>Candidatus Collieribacteriota</taxon>
    </lineage>
</organism>
<comment type="caution">
    <text evidence="1">The sequence shown here is derived from an EMBL/GenBank/DDBJ whole genome shotgun (WGS) entry which is preliminary data.</text>
</comment>
<protein>
    <submittedName>
        <fullName evidence="1">Uncharacterized protein</fullName>
    </submittedName>
</protein>
<sequence length="143" mass="16521">MKPYVLCLAKTLTKFSKTQSKHLLTGVFFVIPGLIRNPSSGIIPHNFSNLIFYKEAFMPNTELTNTQKLAEMLHDRICHKDIGGACSWKYAWKCVDNPWSDPKYYEDDYWPLKRYLEKANRLLTACNGSFDKANIMIVAIFGY</sequence>
<accession>A0A0G1KPZ4</accession>
<gene>
    <name evidence="1" type="ORF">UW84_C0028G0011</name>
</gene>
<proteinExistence type="predicted"/>
<name>A0A0G1KPZ4_9BACT</name>
<reference evidence="1 2" key="1">
    <citation type="journal article" date="2015" name="Nature">
        <title>rRNA introns, odd ribosomes, and small enigmatic genomes across a large radiation of phyla.</title>
        <authorList>
            <person name="Brown C.T."/>
            <person name="Hug L.A."/>
            <person name="Thomas B.C."/>
            <person name="Sharon I."/>
            <person name="Castelle C.J."/>
            <person name="Singh A."/>
            <person name="Wilkins M.J."/>
            <person name="Williams K.H."/>
            <person name="Banfield J.F."/>
        </authorList>
    </citation>
    <scope>NUCLEOTIDE SEQUENCE [LARGE SCALE GENOMIC DNA]</scope>
</reference>
<evidence type="ECO:0000313" key="1">
    <source>
        <dbReference type="EMBL" id="KKT85555.1"/>
    </source>
</evidence>
<dbReference type="AlphaFoldDB" id="A0A0G1KPZ4"/>
<dbReference type="EMBL" id="LCJW01000028">
    <property type="protein sequence ID" value="KKT85555.1"/>
    <property type="molecule type" value="Genomic_DNA"/>
</dbReference>